<dbReference type="SUPFAM" id="SSF48350">
    <property type="entry name" value="GTPase activation domain, GAP"/>
    <property type="match status" value="1"/>
</dbReference>
<dbReference type="InterPro" id="IPR059029">
    <property type="entry name" value="FAM13A_dom"/>
</dbReference>
<dbReference type="Gene3D" id="1.10.555.10">
    <property type="entry name" value="Rho GTPase activation protein"/>
    <property type="match status" value="1"/>
</dbReference>
<dbReference type="GeneID" id="42002314"/>
<dbReference type="CDD" id="cd00159">
    <property type="entry name" value="RhoGAP"/>
    <property type="match status" value="1"/>
</dbReference>
<feature type="compositionally biased region" description="Pro residues" evidence="2">
    <location>
        <begin position="451"/>
        <end position="468"/>
    </location>
</feature>
<dbReference type="Pfam" id="PF26116">
    <property type="entry name" value="FAM13A"/>
    <property type="match status" value="1"/>
</dbReference>
<dbReference type="PROSITE" id="PS50238">
    <property type="entry name" value="RHOGAP"/>
    <property type="match status" value="1"/>
</dbReference>
<feature type="compositionally biased region" description="Low complexity" evidence="2">
    <location>
        <begin position="818"/>
        <end position="829"/>
    </location>
</feature>
<evidence type="ECO:0000259" key="3">
    <source>
        <dbReference type="PROSITE" id="PS50238"/>
    </source>
</evidence>
<dbReference type="STRING" id="1806994.A0A507CG43"/>
<dbReference type="SMART" id="SM00324">
    <property type="entry name" value="RhoGAP"/>
    <property type="match status" value="1"/>
</dbReference>
<keyword evidence="5" id="KW-1185">Reference proteome</keyword>
<feature type="region of interest" description="Disordered" evidence="2">
    <location>
        <begin position="818"/>
        <end position="839"/>
    </location>
</feature>
<comment type="caution">
    <text evidence="4">The sequence shown here is derived from an EMBL/GenBank/DDBJ whole genome shotgun (WGS) entry which is preliminary data.</text>
</comment>
<dbReference type="AlphaFoldDB" id="A0A507CG43"/>
<evidence type="ECO:0000313" key="5">
    <source>
        <dbReference type="Proteomes" id="UP000319731"/>
    </source>
</evidence>
<organism evidence="4 5">
    <name type="scientific">Synchytrium microbalum</name>
    <dbReference type="NCBI Taxonomy" id="1806994"/>
    <lineage>
        <taxon>Eukaryota</taxon>
        <taxon>Fungi</taxon>
        <taxon>Fungi incertae sedis</taxon>
        <taxon>Chytridiomycota</taxon>
        <taxon>Chytridiomycota incertae sedis</taxon>
        <taxon>Chytridiomycetes</taxon>
        <taxon>Synchytriales</taxon>
        <taxon>Synchytriaceae</taxon>
        <taxon>Synchytrium</taxon>
    </lineage>
</organism>
<feature type="coiled-coil region" evidence="1">
    <location>
        <begin position="1011"/>
        <end position="1069"/>
    </location>
</feature>
<sequence length="1082" mass="117740">MKKFLQNLPKLGRGLDTSRNVFGGTLEGLLDQDFEDMVDGDGVGSEPGIPSAVQRFIEYLRQECVLNREGIFRLAGSSALIAQLRDEIERTNVVDFSATGEREIPSICGLFKQFLRELSDGVIPRKCFQAFADAGDSISKIKQAITQIPQPNLDVLFYICRYLLLVAENEPKNKMGIPNLVIVFAPNLFRCPSEKGTPEKFLVESMQASKAMGIMLDKFHDVFDDDALSGGVNGIRVSPTKMAKLSKYASYKKNSPFSSGEVLSGSRGQLGSMTAIEQSKGRNSVSSSSNRNLQISSINQVAPASPYSPHSFVESPTEASREKGGLDHRISPRKSEAGEGDAPAPTKRDTKAIPMLSELKTKLSEKAGVQQDSFLDEVLAPIERNKDKDDELLPEQQNTDKKRRTSGSADSMTKDAASHVTVEKMPAPQVVTKQRVPPKPPARKAPTPAKDLPPLPPPHRAPQIPHPSPHALQSGSGSPLVVDATPQLPPAKRAVIMPNPRAGSYPGTNGMSPAGPLSAGAETAQQQQQSSEPRRRSSLSGSNGSLRSSTGERKTVTFVDPTLSSESEILETSEIMTTATTATTSTEESSMIQTSKKPSVPASSSSMGHIVESDHEFSEDGNTSTGDELHSSDDESSNNGHLMQSQQKKQLVAGHLSNPLSPESPASVQNTAVFHNTMDAVISGNIELIPLGQGRVKEAAQRISRSLTNLNEVSASKKSGSNASLSRLASPTHNPSSPLAANSIVSKSPSRATAEQQQPTSSSNASAELSDTAPLPTEMSREDSMDPSNIQSEYYDDDADNLLISQRNSVVTPRASIISSSNSHTSNGSKPLPHPSTLTSDAYKSLRAEGKQLAQKIRLGKQAGLKSIQMSDDIKRFRELKAYLQDHPPVGLQVAPPQLVTSDNSIAEPPSQCQLALQRLDKQRKREGRPYDVMVMNAGQLNDEKSAVRKELGALKALFASRDGTKTVPTKDDRTMMRELYQRYCEVKDRLASLDPLAQVEGEETEDQKIYKQLRSDKRQLQVMLHNFQEQFKKENGRNIQTSVDREPVAAEYKRYKEIKEQIKEIEEKLGISATDESSTAQ</sequence>
<feature type="region of interest" description="Disordered" evidence="2">
    <location>
        <begin position="713"/>
        <end position="799"/>
    </location>
</feature>
<dbReference type="GO" id="GO:0007165">
    <property type="term" value="P:signal transduction"/>
    <property type="evidence" value="ECO:0007669"/>
    <property type="project" value="InterPro"/>
</dbReference>
<feature type="compositionally biased region" description="Polar residues" evidence="2">
    <location>
        <begin position="713"/>
        <end position="769"/>
    </location>
</feature>
<dbReference type="EMBL" id="QEAO01000003">
    <property type="protein sequence ID" value="TPX36914.1"/>
    <property type="molecule type" value="Genomic_DNA"/>
</dbReference>
<keyword evidence="1" id="KW-0175">Coiled coil</keyword>
<dbReference type="InterPro" id="IPR039102">
    <property type="entry name" value="FAM13"/>
</dbReference>
<protein>
    <recommendedName>
        <fullName evidence="3">Rho-GAP domain-containing protein</fullName>
    </recommendedName>
</protein>
<dbReference type="Pfam" id="PF00620">
    <property type="entry name" value="RhoGAP"/>
    <property type="match status" value="1"/>
</dbReference>
<evidence type="ECO:0000256" key="1">
    <source>
        <dbReference type="SAM" id="Coils"/>
    </source>
</evidence>
<feature type="region of interest" description="Disordered" evidence="2">
    <location>
        <begin position="299"/>
        <end position="651"/>
    </location>
</feature>
<feature type="compositionally biased region" description="Low complexity" evidence="2">
    <location>
        <begin position="562"/>
        <end position="606"/>
    </location>
</feature>
<dbReference type="OrthoDB" id="437889at2759"/>
<dbReference type="PANTHER" id="PTHR15904:SF17">
    <property type="entry name" value="RHO-GAP DOMAIN-CONTAINING PROTEIN"/>
    <property type="match status" value="1"/>
</dbReference>
<dbReference type="RefSeq" id="XP_031026985.1">
    <property type="nucleotide sequence ID" value="XM_031167017.1"/>
</dbReference>
<feature type="compositionally biased region" description="Basic and acidic residues" evidence="2">
    <location>
        <begin position="319"/>
        <end position="337"/>
    </location>
</feature>
<dbReference type="InterPro" id="IPR000198">
    <property type="entry name" value="RhoGAP_dom"/>
</dbReference>
<feature type="compositionally biased region" description="Low complexity" evidence="2">
    <location>
        <begin position="538"/>
        <end position="549"/>
    </location>
</feature>
<dbReference type="Proteomes" id="UP000319731">
    <property type="component" value="Unassembled WGS sequence"/>
</dbReference>
<name>A0A507CG43_9FUNG</name>
<gene>
    <name evidence="4" type="ORF">SmJEL517_g01089</name>
</gene>
<feature type="domain" description="Rho-GAP" evidence="3">
    <location>
        <begin position="32"/>
        <end position="223"/>
    </location>
</feature>
<dbReference type="InterPro" id="IPR008936">
    <property type="entry name" value="Rho_GTPase_activation_prot"/>
</dbReference>
<proteinExistence type="predicted"/>
<accession>A0A507CG43</accession>
<reference evidence="4 5" key="1">
    <citation type="journal article" date="2019" name="Sci. Rep.">
        <title>Comparative genomics of chytrid fungi reveal insights into the obligate biotrophic and pathogenic lifestyle of Synchytrium endobioticum.</title>
        <authorList>
            <person name="van de Vossenberg B.T.L.H."/>
            <person name="Warris S."/>
            <person name="Nguyen H.D.T."/>
            <person name="van Gent-Pelzer M.P.E."/>
            <person name="Joly D.L."/>
            <person name="van de Geest H.C."/>
            <person name="Bonants P.J.M."/>
            <person name="Smith D.S."/>
            <person name="Levesque C.A."/>
            <person name="van der Lee T.A.J."/>
        </authorList>
    </citation>
    <scope>NUCLEOTIDE SEQUENCE [LARGE SCALE GENOMIC DNA]</scope>
    <source>
        <strain evidence="4 5">JEL517</strain>
    </source>
</reference>
<feature type="compositionally biased region" description="Polar residues" evidence="2">
    <location>
        <begin position="637"/>
        <end position="649"/>
    </location>
</feature>
<dbReference type="PANTHER" id="PTHR15904">
    <property type="entry name" value="FAM13"/>
    <property type="match status" value="1"/>
</dbReference>
<evidence type="ECO:0000256" key="2">
    <source>
        <dbReference type="SAM" id="MobiDB-lite"/>
    </source>
</evidence>
<evidence type="ECO:0000313" key="4">
    <source>
        <dbReference type="EMBL" id="TPX36914.1"/>
    </source>
</evidence>